<feature type="domain" description="FAD-binding" evidence="6">
    <location>
        <begin position="19"/>
        <end position="360"/>
    </location>
</feature>
<proteinExistence type="predicted"/>
<protein>
    <submittedName>
        <fullName evidence="7">FAD-binding monooxygenase</fullName>
    </submittedName>
</protein>
<dbReference type="InterPro" id="IPR050493">
    <property type="entry name" value="FAD-dep_Monooxygenase_BioMet"/>
</dbReference>
<keyword evidence="4" id="KW-0560">Oxidoreductase</keyword>
<comment type="cofactor">
    <cofactor evidence="1">
        <name>FAD</name>
        <dbReference type="ChEBI" id="CHEBI:57692"/>
    </cofactor>
</comment>
<evidence type="ECO:0000313" key="8">
    <source>
        <dbReference type="Proteomes" id="UP000036449"/>
    </source>
</evidence>
<dbReference type="EMBL" id="LABZ01000018">
    <property type="protein sequence ID" value="KMO44497.1"/>
    <property type="molecule type" value="Genomic_DNA"/>
</dbReference>
<dbReference type="InterPro" id="IPR002938">
    <property type="entry name" value="FAD-bd"/>
</dbReference>
<dbReference type="SUPFAM" id="SSF54373">
    <property type="entry name" value="FAD-linked reductases, C-terminal domain"/>
    <property type="match status" value="1"/>
</dbReference>
<dbReference type="GO" id="GO:0071949">
    <property type="term" value="F:FAD binding"/>
    <property type="evidence" value="ECO:0007669"/>
    <property type="project" value="InterPro"/>
</dbReference>
<keyword evidence="3" id="KW-0274">FAD</keyword>
<evidence type="ECO:0000313" key="7">
    <source>
        <dbReference type="EMBL" id="KMO44497.1"/>
    </source>
</evidence>
<dbReference type="GO" id="GO:0004497">
    <property type="term" value="F:monooxygenase activity"/>
    <property type="evidence" value="ECO:0007669"/>
    <property type="project" value="UniProtKB-KW"/>
</dbReference>
<name>A0A0J6TF27_9HYPH</name>
<dbReference type="Pfam" id="PF01494">
    <property type="entry name" value="FAD_binding_3"/>
    <property type="match status" value="1"/>
</dbReference>
<sequence length="410" mass="43468">MVQDRLSGSRPVPDRPGLRVAIVGAGIGGLTAALSLSARGHDVTLVERRTAFSEVGAGLQLSPNASRILTDLGLGLPLRRVAGEPARVRIRSLVTARAIGEIALGEAMRERFGAPYWVVHRADLQTILLDAARGRPGIRLLVGRTVTGVQEDAKGAALALASDGGRSETLDADLVVAADGVRSSLRARLDRRPLRPRGEAAWRATLPREAVPPDFLADETGLWLGPGRHVVHYPINGGRRLNLVAVVPDTGASDDWGARGEPARLRAAFADAAPPLAGLLARPESWLVWSLVDRPAARPMARGRIALLGDAAHPVLPFLAQGAALAIEDAAVLAACLVPGQPVPAALSRYAKARAERVATIQAHARRNGRIYHAGTLVSAARDAVMGRLGPVQMTERYAWLYGWRPLGLT</sequence>
<dbReference type="PANTHER" id="PTHR13789">
    <property type="entry name" value="MONOOXYGENASE"/>
    <property type="match status" value="1"/>
</dbReference>
<dbReference type="Proteomes" id="UP000036449">
    <property type="component" value="Unassembled WGS sequence"/>
</dbReference>
<evidence type="ECO:0000256" key="2">
    <source>
        <dbReference type="ARBA" id="ARBA00022630"/>
    </source>
</evidence>
<dbReference type="AlphaFoldDB" id="A0A0J6TF27"/>
<keyword evidence="5 7" id="KW-0503">Monooxygenase</keyword>
<accession>A0A0J6TF27</accession>
<organism evidence="7 8">
    <name type="scientific">Methylobacterium tarhaniae</name>
    <dbReference type="NCBI Taxonomy" id="1187852"/>
    <lineage>
        <taxon>Bacteria</taxon>
        <taxon>Pseudomonadati</taxon>
        <taxon>Pseudomonadota</taxon>
        <taxon>Alphaproteobacteria</taxon>
        <taxon>Hyphomicrobiales</taxon>
        <taxon>Methylobacteriaceae</taxon>
        <taxon>Methylobacterium</taxon>
    </lineage>
</organism>
<keyword evidence="8" id="KW-1185">Reference proteome</keyword>
<evidence type="ECO:0000259" key="6">
    <source>
        <dbReference type="Pfam" id="PF01494"/>
    </source>
</evidence>
<evidence type="ECO:0000256" key="5">
    <source>
        <dbReference type="ARBA" id="ARBA00023033"/>
    </source>
</evidence>
<dbReference type="InterPro" id="IPR036188">
    <property type="entry name" value="FAD/NAD-bd_sf"/>
</dbReference>
<comment type="caution">
    <text evidence="7">The sequence shown here is derived from an EMBL/GenBank/DDBJ whole genome shotgun (WGS) entry which is preliminary data.</text>
</comment>
<reference evidence="7 8" key="1">
    <citation type="submission" date="2015-03" db="EMBL/GenBank/DDBJ databases">
        <title>Genome sequencing of Methylobacterium tarhaniae DSM 25844.</title>
        <authorList>
            <person name="Chaudhry V."/>
            <person name="Patil P.B."/>
        </authorList>
    </citation>
    <scope>NUCLEOTIDE SEQUENCE [LARGE SCALE GENOMIC DNA]</scope>
    <source>
        <strain evidence="7 8">DSM 25844</strain>
    </source>
</reference>
<dbReference type="PRINTS" id="PR00420">
    <property type="entry name" value="RNGMNOXGNASE"/>
</dbReference>
<gene>
    <name evidence="7" type="ORF">VQ03_03070</name>
</gene>
<evidence type="ECO:0000256" key="4">
    <source>
        <dbReference type="ARBA" id="ARBA00023002"/>
    </source>
</evidence>
<evidence type="ECO:0000256" key="1">
    <source>
        <dbReference type="ARBA" id="ARBA00001974"/>
    </source>
</evidence>
<keyword evidence="2" id="KW-0285">Flavoprotein</keyword>
<dbReference type="SUPFAM" id="SSF51905">
    <property type="entry name" value="FAD/NAD(P)-binding domain"/>
    <property type="match status" value="1"/>
</dbReference>
<dbReference type="Gene3D" id="3.50.50.60">
    <property type="entry name" value="FAD/NAD(P)-binding domain"/>
    <property type="match status" value="1"/>
</dbReference>
<dbReference type="PANTHER" id="PTHR13789:SF318">
    <property type="entry name" value="GERANYLGERANYL DIPHOSPHATE REDUCTASE"/>
    <property type="match status" value="1"/>
</dbReference>
<evidence type="ECO:0000256" key="3">
    <source>
        <dbReference type="ARBA" id="ARBA00022827"/>
    </source>
</evidence>
<dbReference type="PATRIC" id="fig|1187852.3.peg.2293"/>